<evidence type="ECO:0000256" key="10">
    <source>
        <dbReference type="ARBA" id="ARBA00023180"/>
    </source>
</evidence>
<dbReference type="PANTHER" id="PTHR12223">
    <property type="entry name" value="VESICULAR MANNOSE-BINDING LECTIN"/>
    <property type="match status" value="1"/>
</dbReference>
<dbReference type="eggNOG" id="KOG3839">
    <property type="taxonomic scope" value="Eukaryota"/>
</dbReference>
<keyword evidence="15" id="KW-1185">Reference proteome</keyword>
<name>T1ISH8_STRMM</name>
<comment type="subcellular location">
    <subcellularLocation>
        <location evidence="11">Endomembrane system</location>
        <topology evidence="11">Single-pass type I membrane protein</topology>
    </subcellularLocation>
    <subcellularLocation>
        <location evidence="1">Golgi apparatus membrane</location>
        <topology evidence="1">Single-pass membrane protein</topology>
    </subcellularLocation>
</comment>
<reference evidence="14" key="2">
    <citation type="submission" date="2015-02" db="UniProtKB">
        <authorList>
            <consortium name="EnsemblMetazoa"/>
        </authorList>
    </citation>
    <scope>IDENTIFICATION</scope>
</reference>
<dbReference type="GO" id="GO:0005793">
    <property type="term" value="C:endoplasmic reticulum-Golgi intermediate compartment"/>
    <property type="evidence" value="ECO:0007669"/>
    <property type="project" value="TreeGrafter"/>
</dbReference>
<dbReference type="SUPFAM" id="SSF49899">
    <property type="entry name" value="Concanavalin A-like lectins/glucanases"/>
    <property type="match status" value="1"/>
</dbReference>
<keyword evidence="9" id="KW-1015">Disulfide bond</keyword>
<dbReference type="AlphaFoldDB" id="T1ISH8"/>
<keyword evidence="2 12" id="KW-0812">Transmembrane</keyword>
<evidence type="ECO:0000259" key="13">
    <source>
        <dbReference type="PROSITE" id="PS51328"/>
    </source>
</evidence>
<dbReference type="Proteomes" id="UP000014500">
    <property type="component" value="Unassembled WGS sequence"/>
</dbReference>
<evidence type="ECO:0000256" key="1">
    <source>
        <dbReference type="ARBA" id="ARBA00004194"/>
    </source>
</evidence>
<dbReference type="Pfam" id="PF03388">
    <property type="entry name" value="Lectin_leg-like"/>
    <property type="match status" value="1"/>
</dbReference>
<dbReference type="FunFam" id="2.60.120.200:FF:000017">
    <property type="entry name" value="Vesicular integral-membrane protein VIP36"/>
    <property type="match status" value="1"/>
</dbReference>
<keyword evidence="10" id="KW-0325">Glycoprotein</keyword>
<dbReference type="PhylomeDB" id="T1ISH8"/>
<keyword evidence="5" id="KW-0430">Lectin</keyword>
<dbReference type="EnsemblMetazoa" id="SMAR004053-RA">
    <property type="protein sequence ID" value="SMAR004053-PA"/>
    <property type="gene ID" value="SMAR004053"/>
</dbReference>
<keyword evidence="7" id="KW-0333">Golgi apparatus</keyword>
<evidence type="ECO:0000256" key="8">
    <source>
        <dbReference type="ARBA" id="ARBA00023136"/>
    </source>
</evidence>
<evidence type="ECO:0000256" key="5">
    <source>
        <dbReference type="ARBA" id="ARBA00022734"/>
    </source>
</evidence>
<keyword evidence="8 12" id="KW-0472">Membrane</keyword>
<evidence type="ECO:0000256" key="12">
    <source>
        <dbReference type="SAM" id="Phobius"/>
    </source>
</evidence>
<keyword evidence="6 12" id="KW-1133">Transmembrane helix</keyword>
<dbReference type="HOGENOM" id="CLU_041093_0_0_1"/>
<evidence type="ECO:0000256" key="6">
    <source>
        <dbReference type="ARBA" id="ARBA00022989"/>
    </source>
</evidence>
<dbReference type="InterPro" id="IPR013320">
    <property type="entry name" value="ConA-like_dom_sf"/>
</dbReference>
<dbReference type="GO" id="GO:0030134">
    <property type="term" value="C:COPII-coated ER to Golgi transport vesicle"/>
    <property type="evidence" value="ECO:0007669"/>
    <property type="project" value="TreeGrafter"/>
</dbReference>
<dbReference type="GO" id="GO:0006888">
    <property type="term" value="P:endoplasmic reticulum to Golgi vesicle-mediated transport"/>
    <property type="evidence" value="ECO:0007669"/>
    <property type="project" value="TreeGrafter"/>
</dbReference>
<feature type="transmembrane region" description="Helical" evidence="12">
    <location>
        <begin position="333"/>
        <end position="355"/>
    </location>
</feature>
<protein>
    <recommendedName>
        <fullName evidence="13">L-type lectin-like domain-containing protein</fullName>
    </recommendedName>
</protein>
<dbReference type="GO" id="GO:0005537">
    <property type="term" value="F:D-mannose binding"/>
    <property type="evidence" value="ECO:0007669"/>
    <property type="project" value="TreeGrafter"/>
</dbReference>
<evidence type="ECO:0000256" key="2">
    <source>
        <dbReference type="ARBA" id="ARBA00022692"/>
    </source>
</evidence>
<evidence type="ECO:0000313" key="15">
    <source>
        <dbReference type="Proteomes" id="UP000014500"/>
    </source>
</evidence>
<evidence type="ECO:0000256" key="11">
    <source>
        <dbReference type="ARBA" id="ARBA00046288"/>
    </source>
</evidence>
<keyword evidence="3" id="KW-0479">Metal-binding</keyword>
<proteinExistence type="predicted"/>
<dbReference type="GO" id="GO:0000139">
    <property type="term" value="C:Golgi membrane"/>
    <property type="evidence" value="ECO:0007669"/>
    <property type="project" value="UniProtKB-SubCell"/>
</dbReference>
<evidence type="ECO:0000256" key="3">
    <source>
        <dbReference type="ARBA" id="ARBA00022723"/>
    </source>
</evidence>
<dbReference type="STRING" id="126957.T1ISH8"/>
<dbReference type="GO" id="GO:0046872">
    <property type="term" value="F:metal ion binding"/>
    <property type="evidence" value="ECO:0007669"/>
    <property type="project" value="UniProtKB-KW"/>
</dbReference>
<keyword evidence="4" id="KW-0732">Signal</keyword>
<dbReference type="OMA" id="GCTADIR"/>
<dbReference type="PANTHER" id="PTHR12223:SF45">
    <property type="entry name" value="RE50040P"/>
    <property type="match status" value="1"/>
</dbReference>
<reference evidence="15" key="1">
    <citation type="submission" date="2011-05" db="EMBL/GenBank/DDBJ databases">
        <authorList>
            <person name="Richards S.R."/>
            <person name="Qu J."/>
            <person name="Jiang H."/>
            <person name="Jhangiani S.N."/>
            <person name="Agravi P."/>
            <person name="Goodspeed R."/>
            <person name="Gross S."/>
            <person name="Mandapat C."/>
            <person name="Jackson L."/>
            <person name="Mathew T."/>
            <person name="Pu L."/>
            <person name="Thornton R."/>
            <person name="Saada N."/>
            <person name="Wilczek-Boney K.B."/>
            <person name="Lee S."/>
            <person name="Kovar C."/>
            <person name="Wu Y."/>
            <person name="Scherer S.E."/>
            <person name="Worley K.C."/>
            <person name="Muzny D.M."/>
            <person name="Gibbs R."/>
        </authorList>
    </citation>
    <scope>NUCLEOTIDE SEQUENCE</scope>
    <source>
        <strain evidence="15">Brora</strain>
    </source>
</reference>
<dbReference type="GO" id="GO:0005789">
    <property type="term" value="C:endoplasmic reticulum membrane"/>
    <property type="evidence" value="ECO:0007669"/>
    <property type="project" value="TreeGrafter"/>
</dbReference>
<dbReference type="Gene3D" id="2.60.120.200">
    <property type="match status" value="1"/>
</dbReference>
<evidence type="ECO:0000256" key="7">
    <source>
        <dbReference type="ARBA" id="ARBA00023034"/>
    </source>
</evidence>
<evidence type="ECO:0000256" key="4">
    <source>
        <dbReference type="ARBA" id="ARBA00022729"/>
    </source>
</evidence>
<accession>T1ISH8</accession>
<evidence type="ECO:0000313" key="14">
    <source>
        <dbReference type="EnsemblMetazoa" id="SMAR004053-PA"/>
    </source>
</evidence>
<dbReference type="InterPro" id="IPR051136">
    <property type="entry name" value="Intracellular_Lectin-GPT"/>
</dbReference>
<sequence>YIIDYFHILINKNITFRFDATLKSNRLFAIAHFYSMASKSGIMGWLVSYIVLVCSCINSVSTEWNTKDYLKKEHSLIKPYQGAGLQIPYWNIVGTTVVTNNYIRLTHDVQSKLGAVWNAVPCRVRNWEMQIQFKVHGGGKDHLFGDGMAIWYVKERSQMGDVFGSKDLFHGLALFLDTYSNHNGPHNHAHPYISAMINNGTLHYDHDRDGTHTELAGCESKFRNLNHDSYISIRYERDTLTVLTDIENKAAWKECFSVKGVYLPTGYYFGVSAATGELTDNHDVINIKLYELDVDPEVQTEDRSNIVPSASFFAPPRDHVDDPKVPPMSGLKLFAIVLCALIGVIVCVVVGIIVFQKQQETSRKRILDFKIQYFIY</sequence>
<evidence type="ECO:0000256" key="9">
    <source>
        <dbReference type="ARBA" id="ARBA00023157"/>
    </source>
</evidence>
<dbReference type="PROSITE" id="PS51328">
    <property type="entry name" value="L_LECTIN_LIKE"/>
    <property type="match status" value="1"/>
</dbReference>
<dbReference type="InterPro" id="IPR005052">
    <property type="entry name" value="Lectin_leg"/>
</dbReference>
<feature type="domain" description="L-type lectin-like" evidence="13">
    <location>
        <begin position="68"/>
        <end position="292"/>
    </location>
</feature>
<dbReference type="EMBL" id="JH431432">
    <property type="status" value="NOT_ANNOTATED_CDS"/>
    <property type="molecule type" value="Genomic_DNA"/>
</dbReference>
<organism evidence="14 15">
    <name type="scientific">Strigamia maritima</name>
    <name type="common">European centipede</name>
    <name type="synonym">Geophilus maritimus</name>
    <dbReference type="NCBI Taxonomy" id="126957"/>
    <lineage>
        <taxon>Eukaryota</taxon>
        <taxon>Metazoa</taxon>
        <taxon>Ecdysozoa</taxon>
        <taxon>Arthropoda</taxon>
        <taxon>Myriapoda</taxon>
        <taxon>Chilopoda</taxon>
        <taxon>Pleurostigmophora</taxon>
        <taxon>Geophilomorpha</taxon>
        <taxon>Linotaeniidae</taxon>
        <taxon>Strigamia</taxon>
    </lineage>
</organism>